<comment type="subunit">
    <text evidence="16">Interacts with SNARE complex members GOSR2, SEC22B and STX5. Interacts with LMAN1/ERGIC53. Interacts with STX17.</text>
</comment>
<evidence type="ECO:0000256" key="10">
    <source>
        <dbReference type="ARBA" id="ARBA00023054"/>
    </source>
</evidence>
<evidence type="ECO:0000259" key="20">
    <source>
        <dbReference type="PROSITE" id="PS50192"/>
    </source>
</evidence>
<dbReference type="InterPro" id="IPR039899">
    <property type="entry name" value="BET1_SNARE"/>
</dbReference>
<evidence type="ECO:0000256" key="17">
    <source>
        <dbReference type="ARBA" id="ARBA00071590"/>
    </source>
</evidence>
<evidence type="ECO:0000256" key="2">
    <source>
        <dbReference type="ARBA" id="ARBA00022448"/>
    </source>
</evidence>
<keyword evidence="11 19" id="KW-0472">Membrane</keyword>
<evidence type="ECO:0000256" key="12">
    <source>
        <dbReference type="ARBA" id="ARBA00024188"/>
    </source>
</evidence>
<feature type="transmembrane region" description="Helical" evidence="19">
    <location>
        <begin position="135"/>
        <end position="154"/>
    </location>
</feature>
<feature type="domain" description="T-SNARE coiled-coil homology" evidence="20">
    <location>
        <begin position="65"/>
        <end position="127"/>
    </location>
</feature>
<evidence type="ECO:0000256" key="3">
    <source>
        <dbReference type="ARBA" id="ARBA00022553"/>
    </source>
</evidence>
<keyword evidence="22" id="KW-1185">Reference proteome</keyword>
<dbReference type="PANTHER" id="PTHR12791">
    <property type="entry name" value="GOLGI SNARE BET1-RELATED"/>
    <property type="match status" value="1"/>
</dbReference>
<dbReference type="GO" id="GO:0005789">
    <property type="term" value="C:endoplasmic reticulum membrane"/>
    <property type="evidence" value="ECO:0007669"/>
    <property type="project" value="UniProtKB-SubCell"/>
</dbReference>
<comment type="function">
    <text evidence="15">Required for vesicular transport from the ER to the Golgi complex. Functions as a SNARE involved in the docking process of ER-derived vesicles with the cis-Golgi membrane.</text>
</comment>
<evidence type="ECO:0000256" key="13">
    <source>
        <dbReference type="ARBA" id="ARBA00037962"/>
    </source>
</evidence>
<evidence type="ECO:0000256" key="5">
    <source>
        <dbReference type="ARBA" id="ARBA00022824"/>
    </source>
</evidence>
<comment type="caution">
    <text evidence="21">The sequence shown here is derived from an EMBL/GenBank/DDBJ whole genome shotgun (WGS) entry which is preliminary data.</text>
</comment>
<keyword evidence="7" id="KW-0653">Protein transport</keyword>
<proteinExistence type="inferred from homology"/>
<protein>
    <recommendedName>
        <fullName evidence="17">BET1 homolog</fullName>
    </recommendedName>
    <alternativeName>
        <fullName evidence="18">Golgi vesicular membrane-trafficking protein p18</fullName>
    </alternativeName>
</protein>
<dbReference type="GO" id="GO:0016192">
    <property type="term" value="P:vesicle-mediated transport"/>
    <property type="evidence" value="ECO:0007669"/>
    <property type="project" value="UniProtKB-KW"/>
</dbReference>
<evidence type="ECO:0000256" key="7">
    <source>
        <dbReference type="ARBA" id="ARBA00022927"/>
    </source>
</evidence>
<evidence type="ECO:0000313" key="21">
    <source>
        <dbReference type="EMBL" id="KAA0710410.1"/>
    </source>
</evidence>
<dbReference type="Proteomes" id="UP000324632">
    <property type="component" value="Chromosome 16"/>
</dbReference>
<dbReference type="EMBL" id="SOYY01000016">
    <property type="protein sequence ID" value="KAA0710410.1"/>
    <property type="molecule type" value="Genomic_DNA"/>
</dbReference>
<evidence type="ECO:0000256" key="9">
    <source>
        <dbReference type="ARBA" id="ARBA00023034"/>
    </source>
</evidence>
<reference evidence="21 22" key="1">
    <citation type="journal article" date="2019" name="Mol. Ecol. Resour.">
        <title>Chromosome-level genome assembly of Triplophysa tibetana, a fish adapted to the harsh high-altitude environment of the Tibetan Plateau.</title>
        <authorList>
            <person name="Yang X."/>
            <person name="Liu H."/>
            <person name="Ma Z."/>
            <person name="Zou Y."/>
            <person name="Zou M."/>
            <person name="Mao Y."/>
            <person name="Li X."/>
            <person name="Wang H."/>
            <person name="Chen T."/>
            <person name="Wang W."/>
            <person name="Yang R."/>
        </authorList>
    </citation>
    <scope>NUCLEOTIDE SEQUENCE [LARGE SCALE GENOMIC DNA]</scope>
    <source>
        <strain evidence="21">TTIB1903HZAU</strain>
        <tissue evidence="21">Muscle</tissue>
    </source>
</reference>
<keyword evidence="10" id="KW-0175">Coiled coil</keyword>
<dbReference type="AlphaFoldDB" id="A0A5A9NL12"/>
<evidence type="ECO:0000256" key="14">
    <source>
        <dbReference type="ARBA" id="ARBA00046280"/>
    </source>
</evidence>
<dbReference type="PROSITE" id="PS50192">
    <property type="entry name" value="T_SNARE"/>
    <property type="match status" value="1"/>
</dbReference>
<dbReference type="InterPro" id="IPR000727">
    <property type="entry name" value="T_SNARE_dom"/>
</dbReference>
<keyword evidence="3" id="KW-0597">Phosphoprotein</keyword>
<keyword evidence="5" id="KW-0256">Endoplasmic reticulum</keyword>
<evidence type="ECO:0000313" key="22">
    <source>
        <dbReference type="Proteomes" id="UP000324632"/>
    </source>
</evidence>
<sequence length="157" mass="17203">MPPRPIPLSPSPLLLFSSSLSLSLSCSVSACLSGLKKHTAEGKNGIPWPGGEGVPQGNYVASGYSVYEEENDRLQEGLRDKVHALKHLSIDIGNEVKNQNKMLGDMDSDFDSTGGILGSTMGRLKHLARGSQTKVYCYMLLFALFVFIVLYWVIKLR</sequence>
<accession>A0A5A9NL12</accession>
<keyword evidence="4 19" id="KW-0812">Transmembrane</keyword>
<evidence type="ECO:0000256" key="11">
    <source>
        <dbReference type="ARBA" id="ARBA00023136"/>
    </source>
</evidence>
<dbReference type="CDD" id="cd15853">
    <property type="entry name" value="SNARE_Bet1"/>
    <property type="match status" value="1"/>
</dbReference>
<gene>
    <name evidence="21" type="ORF">E1301_Tti012509</name>
</gene>
<dbReference type="SMART" id="SM00397">
    <property type="entry name" value="t_SNARE"/>
    <property type="match status" value="1"/>
</dbReference>
<dbReference type="GO" id="GO:0015031">
    <property type="term" value="P:protein transport"/>
    <property type="evidence" value="ECO:0007669"/>
    <property type="project" value="UniProtKB-KW"/>
</dbReference>
<dbReference type="PROSITE" id="PS51257">
    <property type="entry name" value="PROKAR_LIPOPROTEIN"/>
    <property type="match status" value="1"/>
</dbReference>
<organism evidence="21 22">
    <name type="scientific">Triplophysa tibetana</name>
    <dbReference type="NCBI Taxonomy" id="1572043"/>
    <lineage>
        <taxon>Eukaryota</taxon>
        <taxon>Metazoa</taxon>
        <taxon>Chordata</taxon>
        <taxon>Craniata</taxon>
        <taxon>Vertebrata</taxon>
        <taxon>Euteleostomi</taxon>
        <taxon>Actinopterygii</taxon>
        <taxon>Neopterygii</taxon>
        <taxon>Teleostei</taxon>
        <taxon>Ostariophysi</taxon>
        <taxon>Cypriniformes</taxon>
        <taxon>Nemacheilidae</taxon>
        <taxon>Triplophysa</taxon>
    </lineage>
</organism>
<comment type="subcellular location">
    <subcellularLocation>
        <location evidence="14">Endomembrane system</location>
        <topology evidence="14">Single-pass type IV membrane protein</topology>
    </subcellularLocation>
    <subcellularLocation>
        <location evidence="1">Endoplasmic reticulum membrane</location>
        <topology evidence="1">Single-pass membrane protein</topology>
    </subcellularLocation>
    <subcellularLocation>
        <location evidence="12">Golgi apparatus</location>
        <location evidence="12">cis-Golgi network membrane</location>
    </subcellularLocation>
</comment>
<evidence type="ECO:0000256" key="16">
    <source>
        <dbReference type="ARBA" id="ARBA00063965"/>
    </source>
</evidence>
<keyword evidence="6" id="KW-0931">ER-Golgi transport</keyword>
<evidence type="ECO:0000256" key="15">
    <source>
        <dbReference type="ARBA" id="ARBA00054011"/>
    </source>
</evidence>
<keyword evidence="2" id="KW-0813">Transport</keyword>
<evidence type="ECO:0000256" key="8">
    <source>
        <dbReference type="ARBA" id="ARBA00022989"/>
    </source>
</evidence>
<evidence type="ECO:0000256" key="18">
    <source>
        <dbReference type="ARBA" id="ARBA00077825"/>
    </source>
</evidence>
<evidence type="ECO:0000256" key="1">
    <source>
        <dbReference type="ARBA" id="ARBA00004389"/>
    </source>
</evidence>
<dbReference type="Gene3D" id="1.20.5.110">
    <property type="match status" value="1"/>
</dbReference>
<keyword evidence="8 19" id="KW-1133">Transmembrane helix</keyword>
<evidence type="ECO:0000256" key="4">
    <source>
        <dbReference type="ARBA" id="ARBA00022692"/>
    </source>
</evidence>
<feature type="transmembrane region" description="Helical" evidence="19">
    <location>
        <begin position="12"/>
        <end position="35"/>
    </location>
</feature>
<name>A0A5A9NL12_9TELE</name>
<dbReference type="FunFam" id="1.20.5.110:FF:000026">
    <property type="entry name" value="BET1 homolog"/>
    <property type="match status" value="1"/>
</dbReference>
<dbReference type="SUPFAM" id="SSF58038">
    <property type="entry name" value="SNARE fusion complex"/>
    <property type="match status" value="1"/>
</dbReference>
<evidence type="ECO:0000256" key="19">
    <source>
        <dbReference type="SAM" id="Phobius"/>
    </source>
</evidence>
<evidence type="ECO:0000256" key="6">
    <source>
        <dbReference type="ARBA" id="ARBA00022892"/>
    </source>
</evidence>
<dbReference type="GO" id="GO:0005794">
    <property type="term" value="C:Golgi apparatus"/>
    <property type="evidence" value="ECO:0007669"/>
    <property type="project" value="UniProtKB-SubCell"/>
</dbReference>
<keyword evidence="9" id="KW-0333">Golgi apparatus</keyword>
<comment type="similarity">
    <text evidence="13">Belongs to the BET1 family.</text>
</comment>